<dbReference type="PANTHER" id="PTHR43788">
    <property type="entry name" value="DNA2/NAM7 HELICASE FAMILY MEMBER"/>
    <property type="match status" value="1"/>
</dbReference>
<keyword evidence="4" id="KW-0347">Helicase</keyword>
<protein>
    <submittedName>
        <fullName evidence="8">AAA domain-containing protein</fullName>
    </submittedName>
</protein>
<feature type="domain" description="DNA2/NAM7 helicase helicase" evidence="6">
    <location>
        <begin position="894"/>
        <end position="971"/>
    </location>
</feature>
<dbReference type="Pfam" id="PF13087">
    <property type="entry name" value="AAA_12"/>
    <property type="match status" value="1"/>
</dbReference>
<dbReference type="GO" id="GO:0005524">
    <property type="term" value="F:ATP binding"/>
    <property type="evidence" value="ECO:0007669"/>
    <property type="project" value="UniProtKB-KW"/>
</dbReference>
<dbReference type="InterPro" id="IPR025103">
    <property type="entry name" value="DUF4011"/>
</dbReference>
<evidence type="ECO:0000256" key="3">
    <source>
        <dbReference type="ARBA" id="ARBA00022801"/>
    </source>
</evidence>
<dbReference type="RefSeq" id="WP_245882271.1">
    <property type="nucleotide sequence ID" value="NZ_PVTE01000006.1"/>
</dbReference>
<gene>
    <name evidence="8" type="ORF">CLV58_106111</name>
</gene>
<accession>A0A2T0T5H9</accession>
<feature type="domain" description="DNA2/NAM7 helicase helicase" evidence="6">
    <location>
        <begin position="289"/>
        <end position="353"/>
    </location>
</feature>
<dbReference type="GO" id="GO:0016787">
    <property type="term" value="F:hydrolase activity"/>
    <property type="evidence" value="ECO:0007669"/>
    <property type="project" value="UniProtKB-KW"/>
</dbReference>
<evidence type="ECO:0000256" key="4">
    <source>
        <dbReference type="ARBA" id="ARBA00022806"/>
    </source>
</evidence>
<name>A0A2T0T5H9_9BACT</name>
<keyword evidence="5" id="KW-0067">ATP-binding</keyword>
<dbReference type="CDD" id="cd18808">
    <property type="entry name" value="SF1_C_Upf1"/>
    <property type="match status" value="1"/>
</dbReference>
<dbReference type="GO" id="GO:0043139">
    <property type="term" value="F:5'-3' DNA helicase activity"/>
    <property type="evidence" value="ECO:0007669"/>
    <property type="project" value="TreeGrafter"/>
</dbReference>
<dbReference type="EMBL" id="PVTE01000006">
    <property type="protein sequence ID" value="PRY40928.1"/>
    <property type="molecule type" value="Genomic_DNA"/>
</dbReference>
<feature type="domain" description="DNA2/NAM7 helicase-like C-terminal" evidence="7">
    <location>
        <begin position="997"/>
        <end position="1178"/>
    </location>
</feature>
<dbReference type="InterPro" id="IPR047187">
    <property type="entry name" value="SF1_C_Upf1"/>
</dbReference>
<keyword evidence="2" id="KW-0547">Nucleotide-binding</keyword>
<dbReference type="SUPFAM" id="SSF52540">
    <property type="entry name" value="P-loop containing nucleoside triphosphate hydrolases"/>
    <property type="match status" value="1"/>
</dbReference>
<evidence type="ECO:0000256" key="2">
    <source>
        <dbReference type="ARBA" id="ARBA00022741"/>
    </source>
</evidence>
<evidence type="ECO:0000313" key="9">
    <source>
        <dbReference type="Proteomes" id="UP000238375"/>
    </source>
</evidence>
<comment type="caution">
    <text evidence="8">The sequence shown here is derived from an EMBL/GenBank/DDBJ whole genome shotgun (WGS) entry which is preliminary data.</text>
</comment>
<reference evidence="8 9" key="1">
    <citation type="submission" date="2018-03" db="EMBL/GenBank/DDBJ databases">
        <title>Genomic Encyclopedia of Archaeal and Bacterial Type Strains, Phase II (KMG-II): from individual species to whole genera.</title>
        <authorList>
            <person name="Goeker M."/>
        </authorList>
    </citation>
    <scope>NUCLEOTIDE SEQUENCE [LARGE SCALE GENOMIC DNA]</scope>
    <source>
        <strain evidence="8 9">DSM 28354</strain>
    </source>
</reference>
<evidence type="ECO:0000256" key="5">
    <source>
        <dbReference type="ARBA" id="ARBA00022840"/>
    </source>
</evidence>
<keyword evidence="3" id="KW-0378">Hydrolase</keyword>
<dbReference type="InterPro" id="IPR050534">
    <property type="entry name" value="Coronavir_polyprotein_1ab"/>
</dbReference>
<keyword evidence="9" id="KW-1185">Reference proteome</keyword>
<dbReference type="InterPro" id="IPR027417">
    <property type="entry name" value="P-loop_NTPase"/>
</dbReference>
<evidence type="ECO:0000259" key="7">
    <source>
        <dbReference type="Pfam" id="PF13087"/>
    </source>
</evidence>
<dbReference type="Gene3D" id="3.40.50.300">
    <property type="entry name" value="P-loop containing nucleotide triphosphate hydrolases"/>
    <property type="match status" value="3"/>
</dbReference>
<dbReference type="PANTHER" id="PTHR43788:SF8">
    <property type="entry name" value="DNA-BINDING PROTEIN SMUBP-2"/>
    <property type="match status" value="1"/>
</dbReference>
<evidence type="ECO:0000313" key="8">
    <source>
        <dbReference type="EMBL" id="PRY40928.1"/>
    </source>
</evidence>
<organism evidence="8 9">
    <name type="scientific">Spirosoma oryzae</name>
    <dbReference type="NCBI Taxonomy" id="1469603"/>
    <lineage>
        <taxon>Bacteria</taxon>
        <taxon>Pseudomonadati</taxon>
        <taxon>Bacteroidota</taxon>
        <taxon>Cytophagia</taxon>
        <taxon>Cytophagales</taxon>
        <taxon>Cytophagaceae</taxon>
        <taxon>Spirosoma</taxon>
    </lineage>
</organism>
<dbReference type="Pfam" id="PF13195">
    <property type="entry name" value="DUF4011"/>
    <property type="match status" value="1"/>
</dbReference>
<sequence length="1304" mass="148235">MIIPVSLSVLRAYRRRLTNLSSRNRSLVLSSLPNSQFLDLHECDFLLNRSSFSLLADIISRKASVPLCAVLDARQERSNQVSRKLRLIERTSRFIIDERGTDDLYVGWPFVRGKLLDGTVIHAPFFFFPVTISQQGNQWRLIRRSEELGFLNPTFLIAYSQFNKVTLPDELAEKALADFDRDPLVFRTQVYEWLRESSLALNVNTDLFADTLHFFDRQPIRGLDQLERVGELKLYPEAIVGIFPQAGSYLSPDYDRLIELATDDQFIIDEPAIRTEPLPEKLLHTPLPLDASQEAAIRLVRSGQSLVVQGPPGTGKSQLIANLMADAAADGRRVLLVCQKRAALDVVQARLQTIGMGPFMALVHDFQEDRRALYEQIAGQIERVDEYRQLNNSLNAVLLERDFELESQRIDDAVRMLQAFKTALFDTSLFGISAKELYLTSRPDQPAIDVSPVASQFKLADATAFTERLTQFAAYRERLPTTHLWADRRSFADFSPADRPRLAQAVQQWADLARSAQEQLATINIQSLSRTAVMAWAVYETDILAAVRQLNASSAASVWRTVGQLRAQQYQTDEWLSDNQLNELAQTWQRLETDALPESIVTQRDLPSFQQLVAEALAARPSWVKWQWWRVNGSSAKTLDNVLAAVGLGSSENELRHLYNQVGNALRAGQIRQEVLPCLSRLALPIVPASLHDLAQARHLLAHIDAIPPLHTLADVTELTAQQLADRLQLLLRISTQLIQFEQTQAYLSIAQLDRLWQQPTAASAMHMSLQQDFDLLIEADRLTSTFSTAEHQIVDSLSRYPPRDWTNLFQNSIRLAWLDKLEQTYPELSSVSSLKMAQTEQALQASLQRKRQLSQDMLLVKLREQTYRKLTFNRVSNVVTYRDLLHQTTKKRNVWPLRKLLDTHVDEVVKLVPCWLASPESVSAIFPLRSNLFDLVIFDEASQCFAESGLPAFFRGRQLVVTGDSQQLQPSDLYRTQVDDLTSPDDDVPAELELESLLELAARHLPQVWLTEHYRSRSLDLITFSNQHFYQNRLQLLPYFEEINQSIPAIRYLHVDGRWQQNTNTLEATTVVAQLQQLSSEMPGCSVGVVTFNYAQQQLIQNLLDETPLATQIPDLFVKNIENVQGDERDVIIFSIGYAPDDRGKLAMQFGSLNAAGGENRLNVAVTRARRRVVIITSLWPEQLTVDHVTGDGPKRLRDYLAYALRVSEGVFIPQPQQPTTLTGHTLLKDKIARQQSTARPSLPFADLTVGPSNAYESLILTDDDQFYQQAVKQSLAYLPIALRERGWLFRRAWSREYWRNQV</sequence>
<dbReference type="Proteomes" id="UP000238375">
    <property type="component" value="Unassembled WGS sequence"/>
</dbReference>
<dbReference type="InterPro" id="IPR041679">
    <property type="entry name" value="DNA2/NAM7-like_C"/>
</dbReference>
<evidence type="ECO:0000259" key="6">
    <source>
        <dbReference type="Pfam" id="PF13086"/>
    </source>
</evidence>
<evidence type="ECO:0000256" key="1">
    <source>
        <dbReference type="ARBA" id="ARBA00007913"/>
    </source>
</evidence>
<proteinExistence type="inferred from homology"/>
<comment type="similarity">
    <text evidence="1">Belongs to the DNA2/NAM7 helicase family.</text>
</comment>
<dbReference type="InterPro" id="IPR041677">
    <property type="entry name" value="DNA2/NAM7_AAA_11"/>
</dbReference>
<dbReference type="Pfam" id="PF13086">
    <property type="entry name" value="AAA_11"/>
    <property type="match status" value="2"/>
</dbReference>